<dbReference type="EMBL" id="JAWLUM010000006">
    <property type="protein sequence ID" value="MDV7136899.1"/>
    <property type="molecule type" value="Genomic_DNA"/>
</dbReference>
<comment type="caution">
    <text evidence="2">The sequence shown here is derived from an EMBL/GenBank/DDBJ whole genome shotgun (WGS) entry which is preliminary data.</text>
</comment>
<reference evidence="2 3" key="1">
    <citation type="submission" date="2023-10" db="EMBL/GenBank/DDBJ databases">
        <title>Development of a sustainable strategy for remediation of hydrocarbon-contaminated territories based on the waste exchange concept.</title>
        <authorList>
            <person name="Krivoruchko A."/>
        </authorList>
    </citation>
    <scope>NUCLEOTIDE SEQUENCE [LARGE SCALE GENOMIC DNA]</scope>
    <source>
        <strain evidence="2 3">IEGM 1236</strain>
    </source>
</reference>
<name>A0ABU4F060_WILMA</name>
<evidence type="ECO:0000313" key="2">
    <source>
        <dbReference type="EMBL" id="MDV7136899.1"/>
    </source>
</evidence>
<feature type="region of interest" description="Disordered" evidence="1">
    <location>
        <begin position="1"/>
        <end position="20"/>
    </location>
</feature>
<accession>A0ABU4F060</accession>
<protein>
    <submittedName>
        <fullName evidence="2">Uncharacterized protein</fullName>
    </submittedName>
</protein>
<gene>
    <name evidence="2" type="ORF">R4198_24680</name>
</gene>
<proteinExistence type="predicted"/>
<keyword evidence="3" id="KW-1185">Reference proteome</keyword>
<organism evidence="2 3">
    <name type="scientific">Williamsia marianensis</name>
    <dbReference type="NCBI Taxonomy" id="85044"/>
    <lineage>
        <taxon>Bacteria</taxon>
        <taxon>Bacillati</taxon>
        <taxon>Actinomycetota</taxon>
        <taxon>Actinomycetes</taxon>
        <taxon>Mycobacteriales</taxon>
        <taxon>Nocardiaceae</taxon>
        <taxon>Williamsia</taxon>
    </lineage>
</organism>
<evidence type="ECO:0000313" key="3">
    <source>
        <dbReference type="Proteomes" id="UP001185792"/>
    </source>
</evidence>
<dbReference type="Proteomes" id="UP001185792">
    <property type="component" value="Unassembled WGS sequence"/>
</dbReference>
<evidence type="ECO:0000256" key="1">
    <source>
        <dbReference type="SAM" id="MobiDB-lite"/>
    </source>
</evidence>
<sequence length="218" mass="24009">MTQDQDWDTAEQAVTDGADQLRTATTHRDIRAWAQDAGVATKRLWPKVKTELRKQLDIDYDQLREDTVAAEAADVDAAAADAPVIELFCAGDDEVATYAVCAADNDHESWYGQFHEKDIVYRPGDELSAERSAADKAIYLAGKAREKAGLDTVRLVLHTSHHELSADMLAATASRHRVSLTIEVTDQNPAIALCRAPGYRTWREIKLDSLVTATEVAS</sequence>
<dbReference type="RefSeq" id="WP_317714834.1">
    <property type="nucleotide sequence ID" value="NZ_JAWLUM010000006.1"/>
</dbReference>